<dbReference type="AlphaFoldDB" id="A0A2D4NZK8"/>
<reference evidence="1" key="1">
    <citation type="submission" date="2017-07" db="EMBL/GenBank/DDBJ databases">
        <authorList>
            <person name="Mikheyev A."/>
            <person name="Grau M."/>
        </authorList>
    </citation>
    <scope>NUCLEOTIDE SEQUENCE</scope>
    <source>
        <tissue evidence="1">Venom_gland</tissue>
    </source>
</reference>
<protein>
    <submittedName>
        <fullName evidence="1">Uncharacterized protein</fullName>
    </submittedName>
</protein>
<proteinExistence type="predicted"/>
<evidence type="ECO:0000313" key="1">
    <source>
        <dbReference type="EMBL" id="LAB50738.1"/>
    </source>
</evidence>
<dbReference type="EMBL" id="IACN01037950">
    <property type="protein sequence ID" value="LAB50738.1"/>
    <property type="molecule type" value="Transcribed_RNA"/>
</dbReference>
<reference evidence="1" key="2">
    <citation type="submission" date="2017-11" db="EMBL/GenBank/DDBJ databases">
        <title>Coralsnake Venomics: Analyses of Venom Gland Transcriptomes and Proteomes of Six Brazilian Taxa.</title>
        <authorList>
            <person name="Aird S.D."/>
            <person name="Jorge da Silva N."/>
            <person name="Qiu L."/>
            <person name="Villar-Briones A."/>
            <person name="Aparecida-Saddi V."/>
            <person name="Campos-Telles M.P."/>
            <person name="Grau M."/>
            <person name="Mikheyev A.S."/>
        </authorList>
    </citation>
    <scope>NUCLEOTIDE SEQUENCE</scope>
    <source>
        <tissue evidence="1">Venom_gland</tissue>
    </source>
</reference>
<name>A0A2D4NZK8_MICSU</name>
<accession>A0A2D4NZK8</accession>
<organism evidence="1">
    <name type="scientific">Micrurus surinamensis</name>
    <name type="common">Surinam coral snake</name>
    <dbReference type="NCBI Taxonomy" id="129470"/>
    <lineage>
        <taxon>Eukaryota</taxon>
        <taxon>Metazoa</taxon>
        <taxon>Chordata</taxon>
        <taxon>Craniata</taxon>
        <taxon>Vertebrata</taxon>
        <taxon>Euteleostomi</taxon>
        <taxon>Lepidosauria</taxon>
        <taxon>Squamata</taxon>
        <taxon>Bifurcata</taxon>
        <taxon>Unidentata</taxon>
        <taxon>Episquamata</taxon>
        <taxon>Toxicofera</taxon>
        <taxon>Serpentes</taxon>
        <taxon>Colubroidea</taxon>
        <taxon>Elapidae</taxon>
        <taxon>Elapinae</taxon>
        <taxon>Micrurus</taxon>
    </lineage>
</organism>
<sequence length="108" mass="12494">MHVCNKKRTEKSKTISFQPRILIPYTHTQFHLWQRKVWLSLLNLSSSLCPTQRVGKENLKQGIRSKHVIAPYLVTSSLLVSFAPLQSMKALGLSKRMKQGRVNKHNRN</sequence>